<evidence type="ECO:0000256" key="7">
    <source>
        <dbReference type="ARBA" id="ARBA00023136"/>
    </source>
</evidence>
<dbReference type="PROSITE" id="PS50920">
    <property type="entry name" value="SOLCAR"/>
    <property type="match status" value="2"/>
</dbReference>
<dbReference type="EMBL" id="CAMXCT030006778">
    <property type="protein sequence ID" value="CAL4807184.1"/>
    <property type="molecule type" value="Genomic_DNA"/>
</dbReference>
<evidence type="ECO:0000313" key="10">
    <source>
        <dbReference type="EMBL" id="CAI4019872.1"/>
    </source>
</evidence>
<evidence type="ECO:0000256" key="6">
    <source>
        <dbReference type="ARBA" id="ARBA00022989"/>
    </source>
</evidence>
<keyword evidence="3 9" id="KW-0813">Transport</keyword>
<dbReference type="InterPro" id="IPR050391">
    <property type="entry name" value="Mito_Metabolite_Transporter"/>
</dbReference>
<keyword evidence="6" id="KW-1133">Transmembrane helix</keyword>
<accession>A0A9P1GRT0</accession>
<dbReference type="AlphaFoldDB" id="A0A9P1GRT0"/>
<keyword evidence="4 8" id="KW-0812">Transmembrane</keyword>
<evidence type="ECO:0000256" key="3">
    <source>
        <dbReference type="ARBA" id="ARBA00022448"/>
    </source>
</evidence>
<dbReference type="InterPro" id="IPR023395">
    <property type="entry name" value="MCP_dom_sf"/>
</dbReference>
<evidence type="ECO:0000256" key="1">
    <source>
        <dbReference type="ARBA" id="ARBA00004141"/>
    </source>
</evidence>
<feature type="repeat" description="Solcar" evidence="8">
    <location>
        <begin position="99"/>
        <end position="184"/>
    </location>
</feature>
<keyword evidence="7 8" id="KW-0472">Membrane</keyword>
<proteinExistence type="inferred from homology"/>
<dbReference type="InterPro" id="IPR018108">
    <property type="entry name" value="MCP_transmembrane"/>
</dbReference>
<evidence type="ECO:0000313" key="12">
    <source>
        <dbReference type="Proteomes" id="UP001152797"/>
    </source>
</evidence>
<organism evidence="10">
    <name type="scientific">Cladocopium goreaui</name>
    <dbReference type="NCBI Taxonomy" id="2562237"/>
    <lineage>
        <taxon>Eukaryota</taxon>
        <taxon>Sar</taxon>
        <taxon>Alveolata</taxon>
        <taxon>Dinophyceae</taxon>
        <taxon>Suessiales</taxon>
        <taxon>Symbiodiniaceae</taxon>
        <taxon>Cladocopium</taxon>
    </lineage>
</organism>
<protein>
    <submittedName>
        <fullName evidence="10">Uncharacterized protein</fullName>
    </submittedName>
</protein>
<sequence length="276" mass="29457">MASDSRRKLNLTENLLASGAAVVGATVFTHPIDVVKVQLQMAEKSCAKADSFSLPRFVSFWQKFQRRAGTGALFSGLQAASMRAATYGTVRIGLCEPLQEVAGRSGGAVIAGVLATVVGNPFEVLKVRLQAEPQLAATGELQLLRRMVQSEGLPVLASGFGWAATRSSLLTVSQVVPYAHAKTALKRCFGIPEGGALHITASLMAGLVTTTVTAPVDVLKTKAMSAGQSDIAAMLRAHGLFAFFKGWLANYVRLGPQTTFIFVFFEQARKVIERRS</sequence>
<name>A0A9P1GRT0_9DINO</name>
<dbReference type="EMBL" id="CAMXCT020006778">
    <property type="protein sequence ID" value="CAL1173247.1"/>
    <property type="molecule type" value="Genomic_DNA"/>
</dbReference>
<dbReference type="Gene3D" id="1.50.40.10">
    <property type="entry name" value="Mitochondrial carrier domain"/>
    <property type="match status" value="1"/>
</dbReference>
<dbReference type="SUPFAM" id="SSF103506">
    <property type="entry name" value="Mitochondrial carrier"/>
    <property type="match status" value="1"/>
</dbReference>
<dbReference type="PANTHER" id="PTHR45618">
    <property type="entry name" value="MITOCHONDRIAL DICARBOXYLATE CARRIER-RELATED"/>
    <property type="match status" value="1"/>
</dbReference>
<dbReference type="Proteomes" id="UP001152797">
    <property type="component" value="Unassembled WGS sequence"/>
</dbReference>
<comment type="subcellular location">
    <subcellularLocation>
        <location evidence="1">Membrane</location>
        <topology evidence="1">Multi-pass membrane protein</topology>
    </subcellularLocation>
</comment>
<feature type="repeat" description="Solcar" evidence="8">
    <location>
        <begin position="193"/>
        <end position="271"/>
    </location>
</feature>
<reference evidence="11 12" key="2">
    <citation type="submission" date="2024-05" db="EMBL/GenBank/DDBJ databases">
        <authorList>
            <person name="Chen Y."/>
            <person name="Shah S."/>
            <person name="Dougan E. K."/>
            <person name="Thang M."/>
            <person name="Chan C."/>
        </authorList>
    </citation>
    <scope>NUCLEOTIDE SEQUENCE [LARGE SCALE GENOMIC DNA]</scope>
</reference>
<keyword evidence="12" id="KW-1185">Reference proteome</keyword>
<dbReference type="Pfam" id="PF00153">
    <property type="entry name" value="Mito_carr"/>
    <property type="match status" value="3"/>
</dbReference>
<comment type="similarity">
    <text evidence="2 9">Belongs to the mitochondrial carrier (TC 2.A.29) family.</text>
</comment>
<gene>
    <name evidence="10" type="ORF">C1SCF055_LOCUS44332</name>
</gene>
<evidence type="ECO:0000256" key="5">
    <source>
        <dbReference type="ARBA" id="ARBA00022737"/>
    </source>
</evidence>
<comment type="caution">
    <text evidence="10">The sequence shown here is derived from an EMBL/GenBank/DDBJ whole genome shotgun (WGS) entry which is preliminary data.</text>
</comment>
<evidence type="ECO:0000256" key="2">
    <source>
        <dbReference type="ARBA" id="ARBA00006375"/>
    </source>
</evidence>
<dbReference type="GO" id="GO:0016020">
    <property type="term" value="C:membrane"/>
    <property type="evidence" value="ECO:0007669"/>
    <property type="project" value="UniProtKB-SubCell"/>
</dbReference>
<dbReference type="EMBL" id="CAMXCT010006778">
    <property type="protein sequence ID" value="CAI4019872.1"/>
    <property type="molecule type" value="Genomic_DNA"/>
</dbReference>
<evidence type="ECO:0000256" key="8">
    <source>
        <dbReference type="PROSITE-ProRule" id="PRU00282"/>
    </source>
</evidence>
<keyword evidence="5" id="KW-0677">Repeat</keyword>
<evidence type="ECO:0000256" key="9">
    <source>
        <dbReference type="RuleBase" id="RU000488"/>
    </source>
</evidence>
<reference evidence="10" key="1">
    <citation type="submission" date="2022-10" db="EMBL/GenBank/DDBJ databases">
        <authorList>
            <person name="Chen Y."/>
            <person name="Dougan E. K."/>
            <person name="Chan C."/>
            <person name="Rhodes N."/>
            <person name="Thang M."/>
        </authorList>
    </citation>
    <scope>NUCLEOTIDE SEQUENCE</scope>
</reference>
<dbReference type="OrthoDB" id="435170at2759"/>
<evidence type="ECO:0000256" key="4">
    <source>
        <dbReference type="ARBA" id="ARBA00022692"/>
    </source>
</evidence>
<evidence type="ECO:0000313" key="11">
    <source>
        <dbReference type="EMBL" id="CAL4807184.1"/>
    </source>
</evidence>